<reference evidence="2" key="1">
    <citation type="submission" date="2017-03" db="EMBL/GenBank/DDBJ databases">
        <authorList>
            <consortium name="AG Boll"/>
        </authorList>
    </citation>
    <scope>NUCLEOTIDE SEQUENCE [LARGE SCALE GENOMIC DNA]</scope>
    <source>
        <strain evidence="2">Chol</strain>
    </source>
</reference>
<dbReference type="AlphaFoldDB" id="A0A7Z7MVI6"/>
<keyword evidence="3" id="KW-1185">Reference proteome</keyword>
<dbReference type="Pfam" id="PF03848">
    <property type="entry name" value="TehB"/>
    <property type="match status" value="1"/>
</dbReference>
<sequence>MEPTSNIVTATPSAWVCRFASLIPAGGRVLDLACGNGRHARHLAGLGHAVEAVDRNAQALESLAGIPGIETRCADLEGGPWPYIGANFAGIVVTNYLWRPLLPSLLATLDKGGILIYETYAAGNERFGKPSNPAFLLRKDELRFIVRGHLDIIAFEQGEVTQPRPSVVQRICAVRLGELRLPE</sequence>
<dbReference type="Proteomes" id="UP000242886">
    <property type="component" value="Chromosome SDENCHOL"/>
</dbReference>
<dbReference type="InterPro" id="IPR015985">
    <property type="entry name" value="TehB-like_dom"/>
</dbReference>
<evidence type="ECO:0000313" key="3">
    <source>
        <dbReference type="Proteomes" id="UP000242886"/>
    </source>
</evidence>
<name>A0A7Z7MVI6_9PROT</name>
<dbReference type="EMBL" id="LT837803">
    <property type="protein sequence ID" value="SMB27216.1"/>
    <property type="molecule type" value="Genomic_DNA"/>
</dbReference>
<dbReference type="RefSeq" id="WP_154716842.1">
    <property type="nucleotide sequence ID" value="NZ_LT837803.1"/>
</dbReference>
<proteinExistence type="predicted"/>
<keyword evidence="2" id="KW-0808">Transferase</keyword>
<evidence type="ECO:0000313" key="2">
    <source>
        <dbReference type="EMBL" id="SMB27216.1"/>
    </source>
</evidence>
<dbReference type="SUPFAM" id="SSF53335">
    <property type="entry name" value="S-adenosyl-L-methionine-dependent methyltransferases"/>
    <property type="match status" value="1"/>
</dbReference>
<dbReference type="EC" id="2.1.1.-" evidence="2"/>
<protein>
    <submittedName>
        <fullName evidence="2">Tellurite resistance protein</fullName>
        <ecNumber evidence="2">2.1.1.-</ecNumber>
    </submittedName>
</protein>
<dbReference type="GO" id="GO:0008168">
    <property type="term" value="F:methyltransferase activity"/>
    <property type="evidence" value="ECO:0007669"/>
    <property type="project" value="UniProtKB-KW"/>
</dbReference>
<accession>A0A7Z7MVI6</accession>
<dbReference type="InterPro" id="IPR029063">
    <property type="entry name" value="SAM-dependent_MTases_sf"/>
</dbReference>
<evidence type="ECO:0000259" key="1">
    <source>
        <dbReference type="Pfam" id="PF03848"/>
    </source>
</evidence>
<organism evidence="2 3">
    <name type="scientific">Sterolibacterium denitrificans</name>
    <dbReference type="NCBI Taxonomy" id="157592"/>
    <lineage>
        <taxon>Bacteria</taxon>
        <taxon>Pseudomonadati</taxon>
        <taxon>Pseudomonadota</taxon>
        <taxon>Betaproteobacteria</taxon>
        <taxon>Nitrosomonadales</taxon>
        <taxon>Sterolibacteriaceae</taxon>
        <taxon>Sterolibacterium</taxon>
    </lineage>
</organism>
<dbReference type="CDD" id="cd02440">
    <property type="entry name" value="AdoMet_MTases"/>
    <property type="match status" value="1"/>
</dbReference>
<keyword evidence="2" id="KW-0489">Methyltransferase</keyword>
<feature type="domain" description="Tellurite resistance methyltransferase TehB-like" evidence="1">
    <location>
        <begin position="25"/>
        <end position="70"/>
    </location>
</feature>
<dbReference type="Gene3D" id="3.40.50.150">
    <property type="entry name" value="Vaccinia Virus protein VP39"/>
    <property type="match status" value="1"/>
</dbReference>
<gene>
    <name evidence="2" type="primary">tehB</name>
    <name evidence="2" type="ORF">SDENCHOL_20328</name>
</gene>
<dbReference type="GO" id="GO:0032259">
    <property type="term" value="P:methylation"/>
    <property type="evidence" value="ECO:0007669"/>
    <property type="project" value="UniProtKB-KW"/>
</dbReference>